<protein>
    <submittedName>
        <fullName evidence="2">Alpha/beta hydrolase</fullName>
    </submittedName>
</protein>
<dbReference type="SUPFAM" id="SSF53474">
    <property type="entry name" value="alpha/beta-Hydrolases"/>
    <property type="match status" value="1"/>
</dbReference>
<name>A0ABP6RKT8_9MICC</name>
<dbReference type="Pfam" id="PF12146">
    <property type="entry name" value="Hydrolase_4"/>
    <property type="match status" value="1"/>
</dbReference>
<dbReference type="PANTHER" id="PTHR43194:SF2">
    <property type="entry name" value="PEROXISOMAL MEMBRANE PROTEIN LPX1"/>
    <property type="match status" value="1"/>
</dbReference>
<dbReference type="EMBL" id="BAAAYG010000007">
    <property type="protein sequence ID" value="GAA3286007.1"/>
    <property type="molecule type" value="Genomic_DNA"/>
</dbReference>
<comment type="caution">
    <text evidence="2">The sequence shown here is derived from an EMBL/GenBank/DDBJ whole genome shotgun (WGS) entry which is preliminary data.</text>
</comment>
<keyword evidence="3" id="KW-1185">Reference proteome</keyword>
<feature type="domain" description="Serine aminopeptidase S33" evidence="1">
    <location>
        <begin position="78"/>
        <end position="286"/>
    </location>
</feature>
<reference evidence="3" key="1">
    <citation type="journal article" date="2019" name="Int. J. Syst. Evol. Microbiol.">
        <title>The Global Catalogue of Microorganisms (GCM) 10K type strain sequencing project: providing services to taxonomists for standard genome sequencing and annotation.</title>
        <authorList>
            <consortium name="The Broad Institute Genomics Platform"/>
            <consortium name="The Broad Institute Genome Sequencing Center for Infectious Disease"/>
            <person name="Wu L."/>
            <person name="Ma J."/>
        </authorList>
    </citation>
    <scope>NUCLEOTIDE SEQUENCE [LARGE SCALE GENOMIC DNA]</scope>
    <source>
        <strain evidence="3">JCM 11483</strain>
    </source>
</reference>
<keyword evidence="2" id="KW-0378">Hydrolase</keyword>
<accession>A0ABP6RKT8</accession>
<dbReference type="InterPro" id="IPR029058">
    <property type="entry name" value="AB_hydrolase_fold"/>
</dbReference>
<evidence type="ECO:0000313" key="2">
    <source>
        <dbReference type="EMBL" id="GAA3286007.1"/>
    </source>
</evidence>
<organism evidence="2 3">
    <name type="scientific">Nesterenkonia halobia</name>
    <dbReference type="NCBI Taxonomy" id="37922"/>
    <lineage>
        <taxon>Bacteria</taxon>
        <taxon>Bacillati</taxon>
        <taxon>Actinomycetota</taxon>
        <taxon>Actinomycetes</taxon>
        <taxon>Micrococcales</taxon>
        <taxon>Micrococcaceae</taxon>
        <taxon>Nesterenkonia</taxon>
    </lineage>
</organism>
<dbReference type="RefSeq" id="WP_344720830.1">
    <property type="nucleotide sequence ID" value="NZ_BAAAYG010000007.1"/>
</dbReference>
<dbReference type="Gene3D" id="3.40.50.1820">
    <property type="entry name" value="alpha/beta hydrolase"/>
    <property type="match status" value="1"/>
</dbReference>
<dbReference type="GO" id="GO:0016787">
    <property type="term" value="F:hydrolase activity"/>
    <property type="evidence" value="ECO:0007669"/>
    <property type="project" value="UniProtKB-KW"/>
</dbReference>
<dbReference type="PANTHER" id="PTHR43194">
    <property type="entry name" value="HYDROLASE ALPHA/BETA FOLD FAMILY"/>
    <property type="match status" value="1"/>
</dbReference>
<dbReference type="InterPro" id="IPR022742">
    <property type="entry name" value="Hydrolase_4"/>
</dbReference>
<dbReference type="Proteomes" id="UP001501736">
    <property type="component" value="Unassembled WGS sequence"/>
</dbReference>
<dbReference type="InterPro" id="IPR050228">
    <property type="entry name" value="Carboxylesterase_BioH"/>
</dbReference>
<gene>
    <name evidence="2" type="ORF">GCM10020260_19900</name>
</gene>
<evidence type="ECO:0000313" key="3">
    <source>
        <dbReference type="Proteomes" id="UP001501736"/>
    </source>
</evidence>
<evidence type="ECO:0000259" key="1">
    <source>
        <dbReference type="Pfam" id="PF12146"/>
    </source>
</evidence>
<proteinExistence type="predicted"/>
<sequence length="368" mass="40098">MDVSADDPCRRAAASSLDDALLGDTPPGAWVSDVLDGCSRRTLPLADDGAGPAAATLVRLDEEPGRAPGSRHDAAAVPAAPVLHVHGWSDYFYNLPLARRLSAAGRRFYALDLRRYGRSLRPWQTPGYIDDLARYDEELDAALTIIAEENPGAPAPVIHAHSTGGLVVALWSHRHPGRASALVLNSPWLEMPGDAPARTAVEALAAPLTRLDPDRPLSLPRLDHYWRSLSVEARGEWRLHPRWRPRKSFPMAPGWMRAVVAGHRAVAAGLDITVPVLVLLSEKTRYQRRWSEELTTSDAVLDVEVLARRAVRLGPQVTVTRIEGALHDVFASRAPVRRTALDAMLRWLSAYGPEAPAPAAPPEDADVP</sequence>